<sequence>MAINLSGKAEKLYACIQKKGGGAIEEWWLRDQTGLSHGSFCAARKELVAAGLLVLGKDVRKTTYEVRALTAKKAEGADLTCQTGEKDVLTSQPEACDVLTSQKQDTQEKAQAAEHLPPAAPAERGPCAAFSEPVRQADGLSVETVQEPEPKQAAWGGDFFFASPMPHVAGTFFDFDEWTDALMNALRECLDISESLVEEGTYTVYSHDFESEDTYHTETTSEGFIVN</sequence>
<protein>
    <submittedName>
        <fullName evidence="1">Uncharacterized protein</fullName>
    </submittedName>
</protein>
<evidence type="ECO:0000313" key="1">
    <source>
        <dbReference type="EMBL" id="SFI01524.1"/>
    </source>
</evidence>
<dbReference type="Proteomes" id="UP000183639">
    <property type="component" value="Unassembled WGS sequence"/>
</dbReference>
<proteinExistence type="predicted"/>
<reference evidence="1 2" key="1">
    <citation type="submission" date="2016-10" db="EMBL/GenBank/DDBJ databases">
        <authorList>
            <person name="de Groot N.N."/>
        </authorList>
    </citation>
    <scope>NUCLEOTIDE SEQUENCE [LARGE SCALE GENOMIC DNA]</scope>
    <source>
        <strain evidence="1 2">Z108</strain>
    </source>
</reference>
<dbReference type="EMBL" id="FOQK01000011">
    <property type="protein sequence ID" value="SFI01524.1"/>
    <property type="molecule type" value="Genomic_DNA"/>
</dbReference>
<organism evidence="1 2">
    <name type="scientific">Selenomonas ruminantium</name>
    <dbReference type="NCBI Taxonomy" id="971"/>
    <lineage>
        <taxon>Bacteria</taxon>
        <taxon>Bacillati</taxon>
        <taxon>Bacillota</taxon>
        <taxon>Negativicutes</taxon>
        <taxon>Selenomonadales</taxon>
        <taxon>Selenomonadaceae</taxon>
        <taxon>Selenomonas</taxon>
    </lineage>
</organism>
<evidence type="ECO:0000313" key="2">
    <source>
        <dbReference type="Proteomes" id="UP000183639"/>
    </source>
</evidence>
<dbReference type="AlphaFoldDB" id="A0A1I3ERC5"/>
<dbReference type="OrthoDB" id="1665366at2"/>
<gene>
    <name evidence="1" type="ORF">SAMN04487861_11157</name>
</gene>
<accession>A0A1I3ERC5</accession>
<name>A0A1I3ERC5_SELRU</name>
<dbReference type="RefSeq" id="WP_075443424.1">
    <property type="nucleotide sequence ID" value="NZ_FOQK01000011.1"/>
</dbReference>